<gene>
    <name evidence="1" type="ORF">Goarm_012814</name>
</gene>
<keyword evidence="2" id="KW-1185">Reference proteome</keyword>
<protein>
    <submittedName>
        <fullName evidence="1">Uncharacterized protein</fullName>
    </submittedName>
</protein>
<evidence type="ECO:0000313" key="1">
    <source>
        <dbReference type="EMBL" id="MBA0828095.1"/>
    </source>
</evidence>
<dbReference type="Proteomes" id="UP000593575">
    <property type="component" value="Unassembled WGS sequence"/>
</dbReference>
<sequence>MGRLGLTRVLQLMEVLCGIIIVSGSLGSPDI</sequence>
<organism evidence="1 2">
    <name type="scientific">Gossypium armourianum</name>
    <dbReference type="NCBI Taxonomy" id="34283"/>
    <lineage>
        <taxon>Eukaryota</taxon>
        <taxon>Viridiplantae</taxon>
        <taxon>Streptophyta</taxon>
        <taxon>Embryophyta</taxon>
        <taxon>Tracheophyta</taxon>
        <taxon>Spermatophyta</taxon>
        <taxon>Magnoliopsida</taxon>
        <taxon>eudicotyledons</taxon>
        <taxon>Gunneridae</taxon>
        <taxon>Pentapetalae</taxon>
        <taxon>rosids</taxon>
        <taxon>malvids</taxon>
        <taxon>Malvales</taxon>
        <taxon>Malvaceae</taxon>
        <taxon>Malvoideae</taxon>
        <taxon>Gossypium</taxon>
    </lineage>
</organism>
<accession>A0A7J9J3U0</accession>
<name>A0A7J9J3U0_9ROSI</name>
<comment type="caution">
    <text evidence="1">The sequence shown here is derived from an EMBL/GenBank/DDBJ whole genome shotgun (WGS) entry which is preliminary data.</text>
</comment>
<proteinExistence type="predicted"/>
<evidence type="ECO:0000313" key="2">
    <source>
        <dbReference type="Proteomes" id="UP000593575"/>
    </source>
</evidence>
<dbReference type="AlphaFoldDB" id="A0A7J9J3U0"/>
<dbReference type="EMBL" id="JABFAE010000005">
    <property type="protein sequence ID" value="MBA0828095.1"/>
    <property type="molecule type" value="Genomic_DNA"/>
</dbReference>
<reference evidence="1 2" key="1">
    <citation type="journal article" date="2019" name="Genome Biol. Evol.">
        <title>Insights into the evolution of the New World diploid cottons (Gossypium, subgenus Houzingenia) based on genome sequencing.</title>
        <authorList>
            <person name="Grover C.E."/>
            <person name="Arick M.A. 2nd"/>
            <person name="Thrash A."/>
            <person name="Conover J.L."/>
            <person name="Sanders W.S."/>
            <person name="Peterson D.G."/>
            <person name="Frelichowski J.E."/>
            <person name="Scheffler J.A."/>
            <person name="Scheffler B.E."/>
            <person name="Wendel J.F."/>
        </authorList>
    </citation>
    <scope>NUCLEOTIDE SEQUENCE [LARGE SCALE GENOMIC DNA]</scope>
    <source>
        <strain evidence="1">6</strain>
        <tissue evidence="1">Leaf</tissue>
    </source>
</reference>